<dbReference type="InterPro" id="IPR052202">
    <property type="entry name" value="Yeast_MetPath_Reg"/>
</dbReference>
<sequence length="873" mass="100947">METLLNNFTPDSLRPCSNCKKKKVKCVGTAPSCTRCKKYGLSCDLSDNVLYSYSSIETIITQIKELEAILESKRVGSNSNLTTLGLPNNTEVTDESKTPESVHKEPETLDELSDEVGTLTTSGNDDLQGKYIGAATGSNFAKAFLKQMHLQKLDDLSNMSSSDFSGYDHVTSLGSTSCSPLPPYNVGKMSLNFYMDTVHPCYPVFVLKDFLEVFETCYKSPQSLTYHDKYVVFMVIAIGFERGEKDCEIAKHYNQYKPIEFYNTAFRYLEKTITNRSIDSLQELLLLMIWKLNTDVFKDDYGDFWYMGRYLIALAIELELHLTKNLENLSENKIELRKRLFWSSFLLERGNTVKYGRGLTIRMHNIEIGRPSMIKDDTFEFYATIDDRSDFVGTRNSFFKNYNVIHLTPCLLSIELYEIYGVLLETVYISRTKGSTPRLDMNTIIGYKTEIERSISSLLIRIESELPHTCLFYHELKIKSYIGSIILHRPSPSFPNPNDESLKICRDHCLQAVESFKFLTAKGSTWKTKPASLHDLVNIGLTMIFCCWKIEKDSTTLKSFSSITLNVMNDMIDFYPSFIKFKNLYIVISAIIIKSLDEKERLSQTPTDPNNIFNDVPSPLQNLKQNLIFQQQWQPLNPQLNERQYLNNQFLQHQQQQEQQQQQTGQQNQYQQTLFASQSQYEQLQRDQHLQQEKEPQQRHKKQRVQHPQELTSFSDHSNVYTEQNTSDTMPNVETRHQPRAFPYLNMKKTSTFTPKNSTLFDSSMDAQSPHGTPAYLTSKLPMKPSYLAQERNNGNGNNNVQVQQQQHLQQQQPFMNVDPYISNTTMPDGMGTVDPMTQELFQDIFNKYYFQGNDSIKEDIDQLFEFQKFNWL</sequence>
<evidence type="ECO:0000256" key="8">
    <source>
        <dbReference type="SAM" id="MobiDB-lite"/>
    </source>
</evidence>
<dbReference type="Gene3D" id="4.10.240.10">
    <property type="entry name" value="Zn(2)-C6 fungal-type DNA-binding domain"/>
    <property type="match status" value="1"/>
</dbReference>
<dbReference type="EMBL" id="CP028773">
    <property type="protein sequence ID" value="AWU73594.1"/>
    <property type="molecule type" value="Genomic_DNA"/>
</dbReference>
<evidence type="ECO:0000256" key="1">
    <source>
        <dbReference type="ARBA" id="ARBA00004123"/>
    </source>
</evidence>
<organism evidence="10 11">
    <name type="scientific">Pichia kudriavzevii</name>
    <name type="common">Yeast</name>
    <name type="synonym">Issatchenkia orientalis</name>
    <dbReference type="NCBI Taxonomy" id="4909"/>
    <lineage>
        <taxon>Eukaryota</taxon>
        <taxon>Fungi</taxon>
        <taxon>Dikarya</taxon>
        <taxon>Ascomycota</taxon>
        <taxon>Saccharomycotina</taxon>
        <taxon>Pichiomycetes</taxon>
        <taxon>Pichiales</taxon>
        <taxon>Pichiaceae</taxon>
        <taxon>Pichia</taxon>
    </lineage>
</organism>
<gene>
    <name evidence="10" type="ORF">C5L36_0A01990</name>
</gene>
<keyword evidence="2" id="KW-0479">Metal-binding</keyword>
<evidence type="ECO:0000256" key="3">
    <source>
        <dbReference type="ARBA" id="ARBA00022833"/>
    </source>
</evidence>
<evidence type="ECO:0000313" key="11">
    <source>
        <dbReference type="Proteomes" id="UP000249293"/>
    </source>
</evidence>
<dbReference type="PANTHER" id="PTHR47782:SF12">
    <property type="entry name" value="ZN(II)2CYS6 TRANSCRIPTION FACTOR (EUROFUNG)"/>
    <property type="match status" value="1"/>
</dbReference>
<feature type="region of interest" description="Disordered" evidence="8">
    <location>
        <begin position="679"/>
        <end position="734"/>
    </location>
</feature>
<dbReference type="GO" id="GO:0005634">
    <property type="term" value="C:nucleus"/>
    <property type="evidence" value="ECO:0007669"/>
    <property type="project" value="UniProtKB-SubCell"/>
</dbReference>
<feature type="domain" description="Zn(2)-C6 fungal-type" evidence="9">
    <location>
        <begin position="15"/>
        <end position="45"/>
    </location>
</feature>
<evidence type="ECO:0000256" key="2">
    <source>
        <dbReference type="ARBA" id="ARBA00022723"/>
    </source>
</evidence>
<feature type="compositionally biased region" description="Polar residues" evidence="8">
    <location>
        <begin position="81"/>
        <end position="91"/>
    </location>
</feature>
<dbReference type="SMART" id="SM00066">
    <property type="entry name" value="GAL4"/>
    <property type="match status" value="1"/>
</dbReference>
<evidence type="ECO:0000256" key="5">
    <source>
        <dbReference type="ARBA" id="ARBA00023125"/>
    </source>
</evidence>
<dbReference type="InterPro" id="IPR036864">
    <property type="entry name" value="Zn2-C6_fun-type_DNA-bd_sf"/>
</dbReference>
<dbReference type="InterPro" id="IPR001138">
    <property type="entry name" value="Zn2Cys6_DnaBD"/>
</dbReference>
<dbReference type="PROSITE" id="PS00463">
    <property type="entry name" value="ZN2_CY6_FUNGAL_1"/>
    <property type="match status" value="1"/>
</dbReference>
<dbReference type="Pfam" id="PF00172">
    <property type="entry name" value="Zn_clus"/>
    <property type="match status" value="1"/>
</dbReference>
<dbReference type="GO" id="GO:0000981">
    <property type="term" value="F:DNA-binding transcription factor activity, RNA polymerase II-specific"/>
    <property type="evidence" value="ECO:0007669"/>
    <property type="project" value="InterPro"/>
</dbReference>
<dbReference type="Pfam" id="PF04082">
    <property type="entry name" value="Fungal_trans"/>
    <property type="match status" value="1"/>
</dbReference>
<evidence type="ECO:0000256" key="6">
    <source>
        <dbReference type="ARBA" id="ARBA00023163"/>
    </source>
</evidence>
<dbReference type="GeneID" id="40381304"/>
<evidence type="ECO:0000313" key="10">
    <source>
        <dbReference type="EMBL" id="AWU73594.1"/>
    </source>
</evidence>
<dbReference type="GO" id="GO:0008270">
    <property type="term" value="F:zinc ion binding"/>
    <property type="evidence" value="ECO:0007669"/>
    <property type="project" value="InterPro"/>
</dbReference>
<dbReference type="RefSeq" id="XP_029319071.1">
    <property type="nucleotide sequence ID" value="XM_029463211.1"/>
</dbReference>
<dbReference type="SUPFAM" id="SSF57701">
    <property type="entry name" value="Zn2/Cys6 DNA-binding domain"/>
    <property type="match status" value="1"/>
</dbReference>
<dbReference type="VEuPathDB" id="FungiDB:C5L36_0A01990"/>
<dbReference type="PANTHER" id="PTHR47782">
    <property type="entry name" value="ZN(II)2CYS6 TRANSCRIPTION FACTOR (EUROFUNG)-RELATED"/>
    <property type="match status" value="1"/>
</dbReference>
<accession>A0A2U9QX49</accession>
<dbReference type="GO" id="GO:0006351">
    <property type="term" value="P:DNA-templated transcription"/>
    <property type="evidence" value="ECO:0007669"/>
    <property type="project" value="InterPro"/>
</dbReference>
<keyword evidence="7" id="KW-0539">Nucleus</keyword>
<feature type="region of interest" description="Disordered" evidence="8">
    <location>
        <begin position="788"/>
        <end position="807"/>
    </location>
</feature>
<dbReference type="AlphaFoldDB" id="A0A2U9QX49"/>
<feature type="compositionally biased region" description="Basic and acidic residues" evidence="8">
    <location>
        <begin position="684"/>
        <end position="698"/>
    </location>
</feature>
<keyword evidence="4" id="KW-0805">Transcription regulation</keyword>
<dbReference type="KEGG" id="pkz:C5L36_0A01990"/>
<dbReference type="PROSITE" id="PS50048">
    <property type="entry name" value="ZN2_CY6_FUNGAL_2"/>
    <property type="match status" value="1"/>
</dbReference>
<feature type="region of interest" description="Disordered" evidence="8">
    <location>
        <begin position="81"/>
        <end position="110"/>
    </location>
</feature>
<dbReference type="CDD" id="cd12148">
    <property type="entry name" value="fungal_TF_MHR"/>
    <property type="match status" value="1"/>
</dbReference>
<dbReference type="STRING" id="4909.A0A2U9QX49"/>
<feature type="compositionally biased region" description="Polar residues" evidence="8">
    <location>
        <begin position="709"/>
        <end position="732"/>
    </location>
</feature>
<dbReference type="InterPro" id="IPR007219">
    <property type="entry name" value="XnlR_reg_dom"/>
</dbReference>
<dbReference type="GO" id="GO:0045944">
    <property type="term" value="P:positive regulation of transcription by RNA polymerase II"/>
    <property type="evidence" value="ECO:0007669"/>
    <property type="project" value="TreeGrafter"/>
</dbReference>
<evidence type="ECO:0000259" key="9">
    <source>
        <dbReference type="PROSITE" id="PS50048"/>
    </source>
</evidence>
<keyword evidence="6" id="KW-0804">Transcription</keyword>
<proteinExistence type="predicted"/>
<keyword evidence="3" id="KW-0862">Zinc</keyword>
<keyword evidence="5" id="KW-0238">DNA-binding</keyword>
<feature type="compositionally biased region" description="Low complexity" evidence="8">
    <location>
        <begin position="793"/>
        <end position="807"/>
    </location>
</feature>
<protein>
    <recommendedName>
        <fullName evidence="9">Zn(2)-C6 fungal-type domain-containing protein</fullName>
    </recommendedName>
</protein>
<comment type="subcellular location">
    <subcellularLocation>
        <location evidence="1">Nucleus</location>
    </subcellularLocation>
</comment>
<dbReference type="Proteomes" id="UP000249293">
    <property type="component" value="Chromosome 1"/>
</dbReference>
<evidence type="ECO:0000256" key="7">
    <source>
        <dbReference type="ARBA" id="ARBA00023242"/>
    </source>
</evidence>
<dbReference type="OrthoDB" id="25921at2759"/>
<keyword evidence="11" id="KW-1185">Reference proteome</keyword>
<dbReference type="GO" id="GO:0043565">
    <property type="term" value="F:sequence-specific DNA binding"/>
    <property type="evidence" value="ECO:0007669"/>
    <property type="project" value="TreeGrafter"/>
</dbReference>
<reference evidence="10 11" key="1">
    <citation type="submission" date="2018-06" db="EMBL/GenBank/DDBJ databases">
        <title>Population genomics shows no distinction between pathogenic Candida krusei and environmental Pichia kudriavzevii: One species, four names.</title>
        <authorList>
            <person name="Douglass A.P."/>
            <person name="Offei B."/>
            <person name="Braun-Galleani S."/>
            <person name="Coughlan A.Y."/>
            <person name="Martos A."/>
            <person name="Ortiz-Merino R.A."/>
            <person name="Byrne K.P."/>
            <person name="Wolfe K.H."/>
        </authorList>
    </citation>
    <scope>NUCLEOTIDE SEQUENCE [LARGE SCALE GENOMIC DNA]</scope>
    <source>
        <strain evidence="10 11">CBS573</strain>
    </source>
</reference>
<evidence type="ECO:0000256" key="4">
    <source>
        <dbReference type="ARBA" id="ARBA00023015"/>
    </source>
</evidence>
<feature type="compositionally biased region" description="Basic and acidic residues" evidence="8">
    <location>
        <begin position="94"/>
        <end position="107"/>
    </location>
</feature>
<name>A0A2U9QX49_PICKU</name>